<comment type="caution">
    <text evidence="1">The sequence shown here is derived from an EMBL/GenBank/DDBJ whole genome shotgun (WGS) entry which is preliminary data.</text>
</comment>
<evidence type="ECO:0000313" key="2">
    <source>
        <dbReference type="Proteomes" id="UP000799754"/>
    </source>
</evidence>
<accession>A0ACB6S4L7</accession>
<proteinExistence type="predicted"/>
<protein>
    <submittedName>
        <fullName evidence="1">Uncharacterized protein</fullName>
    </submittedName>
</protein>
<dbReference type="EMBL" id="MU006714">
    <property type="protein sequence ID" value="KAF2628149.1"/>
    <property type="molecule type" value="Genomic_DNA"/>
</dbReference>
<organism evidence="1 2">
    <name type="scientific">Macroventuria anomochaeta</name>
    <dbReference type="NCBI Taxonomy" id="301207"/>
    <lineage>
        <taxon>Eukaryota</taxon>
        <taxon>Fungi</taxon>
        <taxon>Dikarya</taxon>
        <taxon>Ascomycota</taxon>
        <taxon>Pezizomycotina</taxon>
        <taxon>Dothideomycetes</taxon>
        <taxon>Pleosporomycetidae</taxon>
        <taxon>Pleosporales</taxon>
        <taxon>Pleosporineae</taxon>
        <taxon>Didymellaceae</taxon>
        <taxon>Macroventuria</taxon>
    </lineage>
</organism>
<sequence length="164" mass="17676">MQLRARTLDVDERHLIACMHKSITLAATASTLHGRHDHDVNCCDLLQTRPVHLTATPQAVRGQPNGGSTAIRTPRAAAPGQNRPGLCLTIGYSAACTSDWCKMVVCESCSGPARLLEGLEQGGLHTDMCWHNPMLAVLLHLTQQTPEACSSHSHNTTQCTAPYS</sequence>
<reference evidence="1" key="1">
    <citation type="journal article" date="2020" name="Stud. Mycol.">
        <title>101 Dothideomycetes genomes: a test case for predicting lifestyles and emergence of pathogens.</title>
        <authorList>
            <person name="Haridas S."/>
            <person name="Albert R."/>
            <person name="Binder M."/>
            <person name="Bloem J."/>
            <person name="Labutti K."/>
            <person name="Salamov A."/>
            <person name="Andreopoulos B."/>
            <person name="Baker S."/>
            <person name="Barry K."/>
            <person name="Bills G."/>
            <person name="Bluhm B."/>
            <person name="Cannon C."/>
            <person name="Castanera R."/>
            <person name="Culley D."/>
            <person name="Daum C."/>
            <person name="Ezra D."/>
            <person name="Gonzalez J."/>
            <person name="Henrissat B."/>
            <person name="Kuo A."/>
            <person name="Liang C."/>
            <person name="Lipzen A."/>
            <person name="Lutzoni F."/>
            <person name="Magnuson J."/>
            <person name="Mondo S."/>
            <person name="Nolan M."/>
            <person name="Ohm R."/>
            <person name="Pangilinan J."/>
            <person name="Park H.-J."/>
            <person name="Ramirez L."/>
            <person name="Alfaro M."/>
            <person name="Sun H."/>
            <person name="Tritt A."/>
            <person name="Yoshinaga Y."/>
            <person name="Zwiers L.-H."/>
            <person name="Turgeon B."/>
            <person name="Goodwin S."/>
            <person name="Spatafora J."/>
            <person name="Crous P."/>
            <person name="Grigoriev I."/>
        </authorList>
    </citation>
    <scope>NUCLEOTIDE SEQUENCE</scope>
    <source>
        <strain evidence="1">CBS 525.71</strain>
    </source>
</reference>
<gene>
    <name evidence="1" type="ORF">BU25DRAFT_40719</name>
</gene>
<evidence type="ECO:0000313" key="1">
    <source>
        <dbReference type="EMBL" id="KAF2628149.1"/>
    </source>
</evidence>
<keyword evidence="2" id="KW-1185">Reference proteome</keyword>
<name>A0ACB6S4L7_9PLEO</name>
<dbReference type="Proteomes" id="UP000799754">
    <property type="component" value="Unassembled WGS sequence"/>
</dbReference>